<evidence type="ECO:0000256" key="1">
    <source>
        <dbReference type="ARBA" id="ARBA00022490"/>
    </source>
</evidence>
<dbReference type="OrthoDB" id="29650at2"/>
<evidence type="ECO:0000259" key="6">
    <source>
        <dbReference type="Pfam" id="PF05175"/>
    </source>
</evidence>
<dbReference type="STRING" id="391936.S7S_11665"/>
<evidence type="ECO:0000256" key="3">
    <source>
        <dbReference type="ARBA" id="ARBA00022603"/>
    </source>
</evidence>
<evidence type="ECO:0000256" key="2">
    <source>
        <dbReference type="ARBA" id="ARBA00022552"/>
    </source>
</evidence>
<evidence type="ECO:0000313" key="9">
    <source>
        <dbReference type="Proteomes" id="UP000006764"/>
    </source>
</evidence>
<keyword evidence="5" id="KW-0949">S-adenosyl-L-methionine</keyword>
<feature type="domain" description="Methyltransferase small" evidence="6">
    <location>
        <begin position="154"/>
        <end position="316"/>
    </location>
</feature>
<dbReference type="PANTHER" id="PTHR47816:SF4">
    <property type="entry name" value="RIBOSOMAL RNA SMALL SUBUNIT METHYLTRANSFERASE C"/>
    <property type="match status" value="1"/>
</dbReference>
<dbReference type="KEGG" id="apac:S7S_11665"/>
<dbReference type="Gene3D" id="3.40.50.150">
    <property type="entry name" value="Vaccinia Virus protein VP39"/>
    <property type="match status" value="2"/>
</dbReference>
<protein>
    <submittedName>
        <fullName evidence="8">Ribosomal RNA small subunit methyltransferase C</fullName>
    </submittedName>
</protein>
<evidence type="ECO:0000256" key="4">
    <source>
        <dbReference type="ARBA" id="ARBA00022679"/>
    </source>
</evidence>
<dbReference type="Pfam" id="PF08468">
    <property type="entry name" value="MTS_N"/>
    <property type="match status" value="1"/>
</dbReference>
<dbReference type="GO" id="GO:0008990">
    <property type="term" value="F:rRNA (guanine-N2-)-methyltransferase activity"/>
    <property type="evidence" value="ECO:0007669"/>
    <property type="project" value="InterPro"/>
</dbReference>
<sequence length="319" mass="34136">MENTTRLLDRQSALLASRRVLIADGDDAALTQLPSASMTLHSDLASVPADQLQALPDVPAGTDLLVIILPKARERLELLLAALAGGLDAPMECWLVGPGKGGIRGALKQFAAVAGEPVLLDSARHCKLYQGWLAPAPFSLARFARQWPVQGLLVTSYPGVFSHGRLDDGTALLLEELADRPVQGAVLDVGCGAGVLSAALAQHGARVTAVDVSATAVQATQQTLADNGLSAQVSVSDLYRQVRGRFNAICTNPPFHDGLARTTDTTRQLIRGARDHLQPGGELVLVANQGLEYGDWLAESFRDVSVARENRRFRVWRCR</sequence>
<keyword evidence="1" id="KW-0963">Cytoplasm</keyword>
<dbReference type="InterPro" id="IPR013675">
    <property type="entry name" value="Mtase_sm_N"/>
</dbReference>
<proteinExistence type="predicted"/>
<dbReference type="InterPro" id="IPR046977">
    <property type="entry name" value="RsmC/RlmG"/>
</dbReference>
<name>A0A0B4XPR2_9GAMM</name>
<feature type="domain" description="Methyltransferase small N-terminal" evidence="7">
    <location>
        <begin position="7"/>
        <end position="145"/>
    </location>
</feature>
<dbReference type="PANTHER" id="PTHR47816">
    <property type="entry name" value="RIBOSOMAL RNA SMALL SUBUNIT METHYLTRANSFERASE C"/>
    <property type="match status" value="1"/>
</dbReference>
<accession>A0A0B4XPR2</accession>
<dbReference type="CDD" id="cd02440">
    <property type="entry name" value="AdoMet_MTases"/>
    <property type="match status" value="1"/>
</dbReference>
<keyword evidence="3 8" id="KW-0489">Methyltransferase</keyword>
<dbReference type="InterPro" id="IPR029063">
    <property type="entry name" value="SAM-dependent_MTases_sf"/>
</dbReference>
<keyword evidence="2" id="KW-0698">rRNA processing</keyword>
<dbReference type="InterPro" id="IPR007848">
    <property type="entry name" value="Small_mtfrase_dom"/>
</dbReference>
<gene>
    <name evidence="8" type="ORF">S7S_11665</name>
</gene>
<dbReference type="SUPFAM" id="SSF53335">
    <property type="entry name" value="S-adenosyl-L-methionine-dependent methyltransferases"/>
    <property type="match status" value="1"/>
</dbReference>
<keyword evidence="9" id="KW-1185">Reference proteome</keyword>
<organism evidence="8 9">
    <name type="scientific">Isoalcanivorax pacificus W11-5</name>
    <dbReference type="NCBI Taxonomy" id="391936"/>
    <lineage>
        <taxon>Bacteria</taxon>
        <taxon>Pseudomonadati</taxon>
        <taxon>Pseudomonadota</taxon>
        <taxon>Gammaproteobacteria</taxon>
        <taxon>Oceanospirillales</taxon>
        <taxon>Alcanivoracaceae</taxon>
        <taxon>Isoalcanivorax</taxon>
    </lineage>
</organism>
<dbReference type="EMBL" id="CP004387">
    <property type="protein sequence ID" value="AJD48745.1"/>
    <property type="molecule type" value="Genomic_DNA"/>
</dbReference>
<dbReference type="AlphaFoldDB" id="A0A0B4XPR2"/>
<dbReference type="Proteomes" id="UP000006764">
    <property type="component" value="Chromosome"/>
</dbReference>
<keyword evidence="4 8" id="KW-0808">Transferase</keyword>
<evidence type="ECO:0000259" key="7">
    <source>
        <dbReference type="Pfam" id="PF08468"/>
    </source>
</evidence>
<dbReference type="Pfam" id="PF05175">
    <property type="entry name" value="MTS"/>
    <property type="match status" value="1"/>
</dbReference>
<dbReference type="HOGENOM" id="CLU_049581_0_0_6"/>
<evidence type="ECO:0000256" key="5">
    <source>
        <dbReference type="ARBA" id="ARBA00022691"/>
    </source>
</evidence>
<reference evidence="8 9" key="1">
    <citation type="journal article" date="2012" name="J. Bacteriol.">
        <title>Genome sequence of an alkane-degrading bacterium, Alcanivorax pacificus type strain W11-5, isolated from deep sea sediment.</title>
        <authorList>
            <person name="Lai Q."/>
            <person name="Shao Z."/>
        </authorList>
    </citation>
    <scope>NUCLEOTIDE SEQUENCE [LARGE SCALE GENOMIC DNA]</scope>
    <source>
        <strain evidence="8 9">W11-5</strain>
    </source>
</reference>
<evidence type="ECO:0000313" key="8">
    <source>
        <dbReference type="EMBL" id="AJD48745.1"/>
    </source>
</evidence>
<dbReference type="RefSeq" id="WP_008736937.1">
    <property type="nucleotide sequence ID" value="NZ_CP004387.1"/>
</dbReference>